<keyword evidence="3" id="KW-0233">DNA recombination</keyword>
<dbReference type="GO" id="GO:0000150">
    <property type="term" value="F:DNA strand exchange activity"/>
    <property type="evidence" value="ECO:0007669"/>
    <property type="project" value="InterPro"/>
</dbReference>
<dbReference type="GO" id="GO:0003677">
    <property type="term" value="F:DNA binding"/>
    <property type="evidence" value="ECO:0007669"/>
    <property type="project" value="UniProtKB-KW"/>
</dbReference>
<dbReference type="SMART" id="SM00857">
    <property type="entry name" value="Resolvase"/>
    <property type="match status" value="1"/>
</dbReference>
<gene>
    <name evidence="6" type="ORF">S01H1_15838</name>
</gene>
<keyword evidence="1" id="KW-0229">DNA integration</keyword>
<organism evidence="6">
    <name type="scientific">marine sediment metagenome</name>
    <dbReference type="NCBI Taxonomy" id="412755"/>
    <lineage>
        <taxon>unclassified sequences</taxon>
        <taxon>metagenomes</taxon>
        <taxon>ecological metagenomes</taxon>
    </lineage>
</organism>
<dbReference type="Gene3D" id="3.90.1750.20">
    <property type="entry name" value="Putative Large Serine Recombinase, Chain B, Domain 2"/>
    <property type="match status" value="1"/>
</dbReference>
<evidence type="ECO:0000256" key="2">
    <source>
        <dbReference type="ARBA" id="ARBA00023125"/>
    </source>
</evidence>
<proteinExistence type="predicted"/>
<evidence type="ECO:0000259" key="5">
    <source>
        <dbReference type="PROSITE" id="PS51737"/>
    </source>
</evidence>
<dbReference type="Gene3D" id="3.40.50.1390">
    <property type="entry name" value="Resolvase, N-terminal catalytic domain"/>
    <property type="match status" value="1"/>
</dbReference>
<dbReference type="PANTHER" id="PTHR30461:SF23">
    <property type="entry name" value="DNA RECOMBINASE-RELATED"/>
    <property type="match status" value="1"/>
</dbReference>
<comment type="caution">
    <text evidence="6">The sequence shown here is derived from an EMBL/GenBank/DDBJ whole genome shotgun (WGS) entry which is preliminary data.</text>
</comment>
<dbReference type="InterPro" id="IPR050639">
    <property type="entry name" value="SSR_resolvase"/>
</dbReference>
<evidence type="ECO:0008006" key="7">
    <source>
        <dbReference type="Google" id="ProtNLM"/>
    </source>
</evidence>
<protein>
    <recommendedName>
        <fullName evidence="7">Resolvase/invertase-type recombinase catalytic domain-containing protein</fullName>
    </recommendedName>
</protein>
<feature type="domain" description="Recombinase" evidence="5">
    <location>
        <begin position="181"/>
        <end position="296"/>
    </location>
</feature>
<dbReference type="InterPro" id="IPR036162">
    <property type="entry name" value="Resolvase-like_N_sf"/>
</dbReference>
<dbReference type="InterPro" id="IPR006119">
    <property type="entry name" value="Resolv_N"/>
</dbReference>
<dbReference type="InterPro" id="IPR006118">
    <property type="entry name" value="Recombinase_CS"/>
</dbReference>
<name>X0TKP8_9ZZZZ</name>
<reference evidence="6" key="1">
    <citation type="journal article" date="2014" name="Front. Microbiol.">
        <title>High frequency of phylogenetically diverse reductive dehalogenase-homologous genes in deep subseafloor sedimentary metagenomes.</title>
        <authorList>
            <person name="Kawai M."/>
            <person name="Futagami T."/>
            <person name="Toyoda A."/>
            <person name="Takaki Y."/>
            <person name="Nishi S."/>
            <person name="Hori S."/>
            <person name="Arai W."/>
            <person name="Tsubouchi T."/>
            <person name="Morono Y."/>
            <person name="Uchiyama I."/>
            <person name="Ito T."/>
            <person name="Fujiyama A."/>
            <person name="Inagaki F."/>
            <person name="Takami H."/>
        </authorList>
    </citation>
    <scope>NUCLEOTIDE SEQUENCE</scope>
    <source>
        <strain evidence="6">Expedition CK06-06</strain>
    </source>
</reference>
<dbReference type="PROSITE" id="PS51736">
    <property type="entry name" value="RECOMBINASES_3"/>
    <property type="match status" value="1"/>
</dbReference>
<accession>X0TKP8</accession>
<dbReference type="EMBL" id="BARS01008292">
    <property type="protein sequence ID" value="GAF76655.1"/>
    <property type="molecule type" value="Genomic_DNA"/>
</dbReference>
<dbReference type="Pfam" id="PF07508">
    <property type="entry name" value="Recombinase"/>
    <property type="match status" value="1"/>
</dbReference>
<evidence type="ECO:0000256" key="1">
    <source>
        <dbReference type="ARBA" id="ARBA00022908"/>
    </source>
</evidence>
<dbReference type="PROSITE" id="PS00397">
    <property type="entry name" value="RECOMBINASES_1"/>
    <property type="match status" value="1"/>
</dbReference>
<evidence type="ECO:0000313" key="6">
    <source>
        <dbReference type="EMBL" id="GAF76655.1"/>
    </source>
</evidence>
<keyword evidence="2" id="KW-0238">DNA-binding</keyword>
<dbReference type="PROSITE" id="PS51737">
    <property type="entry name" value="RECOMBINASE_DNA_BIND"/>
    <property type="match status" value="1"/>
</dbReference>
<dbReference type="GO" id="GO:0015074">
    <property type="term" value="P:DNA integration"/>
    <property type="evidence" value="ECO:0007669"/>
    <property type="project" value="UniProtKB-KW"/>
</dbReference>
<dbReference type="CDD" id="cd03768">
    <property type="entry name" value="SR_ResInv"/>
    <property type="match status" value="1"/>
</dbReference>
<dbReference type="InterPro" id="IPR038109">
    <property type="entry name" value="DNA_bind_recomb_sf"/>
</dbReference>
<evidence type="ECO:0000259" key="4">
    <source>
        <dbReference type="PROSITE" id="PS51736"/>
    </source>
</evidence>
<sequence>MATKQRYETCCVELTKQTPNEEERQTTAAIYARVSSHNQIFGYSLEEQIRLSRERCKIMGWKVSYIFKEDGISGSTLDRPKFQVMMGKARQGAFDVLVFWKLDRFCRSLVDLVNVERELRGYNVALHSITESIDTVTPFGKFNFRNIGSAAELERDLIKERSRMGMKALALKHKWPNKLPPLGYDKKEDGKLKINEKEIKLVREIFDMYIKLRSMPQVAFELNKKGVETKRGNRWTTTAVKRILDNKLYIGGYEVAGIQEDVEEYKTIDKKLFKKAEKLRYRYNEKPKEMPKERKE</sequence>
<dbReference type="SUPFAM" id="SSF53041">
    <property type="entry name" value="Resolvase-like"/>
    <property type="match status" value="1"/>
</dbReference>
<dbReference type="PANTHER" id="PTHR30461">
    <property type="entry name" value="DNA-INVERTASE FROM LAMBDOID PROPHAGE"/>
    <property type="match status" value="1"/>
</dbReference>
<feature type="non-terminal residue" evidence="6">
    <location>
        <position position="296"/>
    </location>
</feature>
<dbReference type="Pfam" id="PF00239">
    <property type="entry name" value="Resolvase"/>
    <property type="match status" value="1"/>
</dbReference>
<feature type="domain" description="Resolvase/invertase-type recombinase catalytic" evidence="4">
    <location>
        <begin position="27"/>
        <end position="173"/>
    </location>
</feature>
<evidence type="ECO:0000256" key="3">
    <source>
        <dbReference type="ARBA" id="ARBA00023172"/>
    </source>
</evidence>
<dbReference type="InterPro" id="IPR011109">
    <property type="entry name" value="DNA_bind_recombinase_dom"/>
</dbReference>
<dbReference type="AlphaFoldDB" id="X0TKP8"/>